<dbReference type="EMBL" id="JABWDY010038586">
    <property type="protein sequence ID" value="KAF5179594.1"/>
    <property type="molecule type" value="Genomic_DNA"/>
</dbReference>
<evidence type="ECO:0000259" key="1">
    <source>
        <dbReference type="Pfam" id="PF13456"/>
    </source>
</evidence>
<dbReference type="GO" id="GO:0003676">
    <property type="term" value="F:nucleic acid binding"/>
    <property type="evidence" value="ECO:0007669"/>
    <property type="project" value="InterPro"/>
</dbReference>
<feature type="domain" description="RNase H type-1" evidence="1">
    <location>
        <begin position="40"/>
        <end position="88"/>
    </location>
</feature>
<protein>
    <recommendedName>
        <fullName evidence="1">RNase H type-1 domain-containing protein</fullName>
    </recommendedName>
</protein>
<dbReference type="AlphaFoldDB" id="A0A7J6V3E4"/>
<dbReference type="Pfam" id="PF13456">
    <property type="entry name" value="RVT_3"/>
    <property type="match status" value="1"/>
</dbReference>
<evidence type="ECO:0000313" key="3">
    <source>
        <dbReference type="Proteomes" id="UP000554482"/>
    </source>
</evidence>
<sequence length="117" mass="12381">MIDKQVCRYLELSKSAVQISHQRSPSIWTPPDLNMNKISVDVSFISADLPSGIRFLMRNSNGAFIGAGTTAANAGSSEEAEYAGLLVATSGNSAVHIMAKHADTSNLVSKSYLVPPG</sequence>
<dbReference type="OrthoDB" id="1906820at2759"/>
<organism evidence="2 3">
    <name type="scientific">Thalictrum thalictroides</name>
    <name type="common">Rue-anemone</name>
    <name type="synonym">Anemone thalictroides</name>
    <dbReference type="NCBI Taxonomy" id="46969"/>
    <lineage>
        <taxon>Eukaryota</taxon>
        <taxon>Viridiplantae</taxon>
        <taxon>Streptophyta</taxon>
        <taxon>Embryophyta</taxon>
        <taxon>Tracheophyta</taxon>
        <taxon>Spermatophyta</taxon>
        <taxon>Magnoliopsida</taxon>
        <taxon>Ranunculales</taxon>
        <taxon>Ranunculaceae</taxon>
        <taxon>Thalictroideae</taxon>
        <taxon>Thalictrum</taxon>
    </lineage>
</organism>
<dbReference type="InterPro" id="IPR002156">
    <property type="entry name" value="RNaseH_domain"/>
</dbReference>
<proteinExistence type="predicted"/>
<keyword evidence="3" id="KW-1185">Reference proteome</keyword>
<evidence type="ECO:0000313" key="2">
    <source>
        <dbReference type="EMBL" id="KAF5179594.1"/>
    </source>
</evidence>
<dbReference type="Proteomes" id="UP000554482">
    <property type="component" value="Unassembled WGS sequence"/>
</dbReference>
<reference evidence="2 3" key="1">
    <citation type="submission" date="2020-06" db="EMBL/GenBank/DDBJ databases">
        <title>Transcriptomic and genomic resources for Thalictrum thalictroides and T. hernandezii: Facilitating candidate gene discovery in an emerging model plant lineage.</title>
        <authorList>
            <person name="Arias T."/>
            <person name="Riano-Pachon D.M."/>
            <person name="Di Stilio V.S."/>
        </authorList>
    </citation>
    <scope>NUCLEOTIDE SEQUENCE [LARGE SCALE GENOMIC DNA]</scope>
    <source>
        <strain evidence="3">cv. WT478/WT964</strain>
        <tissue evidence="2">Leaves</tissue>
    </source>
</reference>
<comment type="caution">
    <text evidence="2">The sequence shown here is derived from an EMBL/GenBank/DDBJ whole genome shotgun (WGS) entry which is preliminary data.</text>
</comment>
<dbReference type="GO" id="GO:0004523">
    <property type="term" value="F:RNA-DNA hybrid ribonuclease activity"/>
    <property type="evidence" value="ECO:0007669"/>
    <property type="project" value="InterPro"/>
</dbReference>
<accession>A0A7J6V3E4</accession>
<name>A0A7J6V3E4_THATH</name>
<gene>
    <name evidence="2" type="ORF">FRX31_030819</name>
</gene>